<dbReference type="EMBL" id="JALLPJ020000876">
    <property type="protein sequence ID" value="KAL3780741.1"/>
    <property type="molecule type" value="Genomic_DNA"/>
</dbReference>
<dbReference type="SFLD" id="SFLDS00003">
    <property type="entry name" value="Haloacid_Dehalogenase"/>
    <property type="match status" value="1"/>
</dbReference>
<dbReference type="Pfam" id="PF08282">
    <property type="entry name" value="Hydrolase_3"/>
    <property type="match status" value="2"/>
</dbReference>
<keyword evidence="2" id="KW-1185">Reference proteome</keyword>
<dbReference type="Proteomes" id="UP001530400">
    <property type="component" value="Unassembled WGS sequence"/>
</dbReference>
<dbReference type="InterPro" id="IPR036412">
    <property type="entry name" value="HAD-like_sf"/>
</dbReference>
<dbReference type="AlphaFoldDB" id="A0ABD3P0D2"/>
<dbReference type="Gene3D" id="3.30.1240.10">
    <property type="match status" value="1"/>
</dbReference>
<accession>A0ABD3P0D2</accession>
<reference evidence="1 2" key="1">
    <citation type="submission" date="2024-10" db="EMBL/GenBank/DDBJ databases">
        <title>Updated reference genomes for cyclostephanoid diatoms.</title>
        <authorList>
            <person name="Roberts W.R."/>
            <person name="Alverson A.J."/>
        </authorList>
    </citation>
    <scope>NUCLEOTIDE SEQUENCE [LARGE SCALE GENOMIC DNA]</scope>
    <source>
        <strain evidence="1 2">AJA010-31</strain>
    </source>
</reference>
<dbReference type="CDD" id="cd07516">
    <property type="entry name" value="HAD_Pase"/>
    <property type="match status" value="1"/>
</dbReference>
<dbReference type="PANTHER" id="PTHR10000">
    <property type="entry name" value="PHOSPHOSERINE PHOSPHATASE"/>
    <property type="match status" value="1"/>
</dbReference>
<dbReference type="InterPro" id="IPR023214">
    <property type="entry name" value="HAD_sf"/>
</dbReference>
<dbReference type="PROSITE" id="PS01229">
    <property type="entry name" value="COF_2"/>
    <property type="match status" value="1"/>
</dbReference>
<dbReference type="GO" id="GO:0016791">
    <property type="term" value="F:phosphatase activity"/>
    <property type="evidence" value="ECO:0007669"/>
    <property type="project" value="UniProtKB-ARBA"/>
</dbReference>
<name>A0ABD3P0D2_9STRA</name>
<dbReference type="NCBIfam" id="TIGR01484">
    <property type="entry name" value="HAD-SF-IIB"/>
    <property type="match status" value="1"/>
</dbReference>
<comment type="caution">
    <text evidence="1">The sequence shown here is derived from an EMBL/GenBank/DDBJ whole genome shotgun (WGS) entry which is preliminary data.</text>
</comment>
<evidence type="ECO:0000313" key="1">
    <source>
        <dbReference type="EMBL" id="KAL3780741.1"/>
    </source>
</evidence>
<gene>
    <name evidence="1" type="ORF">ACHAWO_005528</name>
</gene>
<evidence type="ECO:0008006" key="3">
    <source>
        <dbReference type="Google" id="ProtNLM"/>
    </source>
</evidence>
<dbReference type="SFLD" id="SFLDG01140">
    <property type="entry name" value="C2.B:_Phosphomannomutase_and_P"/>
    <property type="match status" value="1"/>
</dbReference>
<sequence length="337" mass="37383">MTISTERKYRMVALDLDGTLLNSNHELADEMAAYLRRLHDRGIIVAIATGRSAACTAHIIDKLKLPPTPAAKGGFPLVCTNGARGLRVLHKAYSTIEVCSTCDEKKVAKDESSTVSNPFLNETLIIDAELFHTPLDMTLTKKTLGLAYRLGCVTNYYQNHHIYAVVRNDNHLKFTQRYAKLTGSSELYRYLNPSDQYQENESLYTEENYFGYQEAVNNGPPSKLLIVCDTERIDEITKIVNKELNGDQANGTAANVIRGSPPFFVEILSPNVHKGHGLKQLCQEIGVPLDEVIAFGDGDNDIEFLELAGKGIAMKNARDTLKAVADEVTEWTNDEVS</sequence>
<organism evidence="1 2">
    <name type="scientific">Cyclotella atomus</name>
    <dbReference type="NCBI Taxonomy" id="382360"/>
    <lineage>
        <taxon>Eukaryota</taxon>
        <taxon>Sar</taxon>
        <taxon>Stramenopiles</taxon>
        <taxon>Ochrophyta</taxon>
        <taxon>Bacillariophyta</taxon>
        <taxon>Coscinodiscophyceae</taxon>
        <taxon>Thalassiosirophycidae</taxon>
        <taxon>Stephanodiscales</taxon>
        <taxon>Stephanodiscaceae</taxon>
        <taxon>Cyclotella</taxon>
    </lineage>
</organism>
<proteinExistence type="predicted"/>
<dbReference type="InterPro" id="IPR006379">
    <property type="entry name" value="HAD-SF_hydro_IIB"/>
</dbReference>
<dbReference type="SUPFAM" id="SSF56784">
    <property type="entry name" value="HAD-like"/>
    <property type="match status" value="1"/>
</dbReference>
<dbReference type="Gene3D" id="3.40.50.1000">
    <property type="entry name" value="HAD superfamily/HAD-like"/>
    <property type="match status" value="1"/>
</dbReference>
<evidence type="ECO:0000313" key="2">
    <source>
        <dbReference type="Proteomes" id="UP001530400"/>
    </source>
</evidence>
<dbReference type="PANTHER" id="PTHR10000:SF8">
    <property type="entry name" value="HAD SUPERFAMILY HYDROLASE-LIKE, TYPE 3"/>
    <property type="match status" value="1"/>
</dbReference>
<protein>
    <recommendedName>
        <fullName evidence="3">Haloacid dehalogenase-like hydrolase</fullName>
    </recommendedName>
</protein>